<accession>A0A552E8W5</accession>
<dbReference type="AlphaFoldDB" id="A0A552E8W5"/>
<protein>
    <submittedName>
        <fullName evidence="1">Uncharacterized protein</fullName>
    </submittedName>
</protein>
<dbReference type="EMBL" id="SFBK01000018">
    <property type="protein sequence ID" value="TRU30912.1"/>
    <property type="molecule type" value="Genomic_DNA"/>
</dbReference>
<evidence type="ECO:0000313" key="2">
    <source>
        <dbReference type="Proteomes" id="UP000320551"/>
    </source>
</evidence>
<gene>
    <name evidence="1" type="ORF">EWV80_01130</name>
</gene>
<dbReference type="Proteomes" id="UP000320551">
    <property type="component" value="Unassembled WGS sequence"/>
</dbReference>
<organism evidence="1 2">
    <name type="scientific">Microcystis aeruginosa Ma_QC_B_20070730_S2</name>
    <dbReference type="NCBI Taxonomy" id="2486256"/>
    <lineage>
        <taxon>Bacteria</taxon>
        <taxon>Bacillati</taxon>
        <taxon>Cyanobacteriota</taxon>
        <taxon>Cyanophyceae</taxon>
        <taxon>Oscillatoriophycideae</taxon>
        <taxon>Chroococcales</taxon>
        <taxon>Microcystaceae</taxon>
        <taxon>Microcystis</taxon>
    </lineage>
</organism>
<evidence type="ECO:0000313" key="1">
    <source>
        <dbReference type="EMBL" id="TRU30912.1"/>
    </source>
</evidence>
<reference evidence="1 2" key="1">
    <citation type="submission" date="2019-01" db="EMBL/GenBank/DDBJ databases">
        <title>Coherence of Microcystis species and biogeography revealed through population genomics.</title>
        <authorList>
            <person name="Perez-Carrascal O.M."/>
            <person name="Terrat Y."/>
            <person name="Giani A."/>
            <person name="Fortin N."/>
            <person name="Tromas N."/>
            <person name="Shapiro B.J."/>
        </authorList>
    </citation>
    <scope>NUCLEOTIDE SEQUENCE [LARGE SCALE GENOMIC DNA]</scope>
    <source>
        <strain evidence="1">Ma_QC_B_20070730_S2</strain>
    </source>
</reference>
<proteinExistence type="predicted"/>
<name>A0A552E8W5_MICAE</name>
<sequence>MIKAARRGNFIENWGLKPRRFTAALPLNTSAFTRYILECEVWKKPIRFDFTQHQNKSRYCGAHWAV</sequence>
<comment type="caution">
    <text evidence="1">The sequence shown here is derived from an EMBL/GenBank/DDBJ whole genome shotgun (WGS) entry which is preliminary data.</text>
</comment>